<proteinExistence type="predicted"/>
<sequence length="69" mass="8113">MFAEREPERRNICLTKMAKKFGVILDDDEIWFGDDRRKSERRIAGPRIKTPEKKKKKDVKVGSPTDFFG</sequence>
<reference evidence="2" key="1">
    <citation type="submission" date="2018-06" db="EMBL/GenBank/DDBJ databases">
        <authorList>
            <person name="Zhirakovskaya E."/>
        </authorList>
    </citation>
    <scope>NUCLEOTIDE SEQUENCE</scope>
</reference>
<evidence type="ECO:0000256" key="1">
    <source>
        <dbReference type="SAM" id="MobiDB-lite"/>
    </source>
</evidence>
<dbReference type="AlphaFoldDB" id="A0A3B1C158"/>
<protein>
    <submittedName>
        <fullName evidence="2">Uncharacterized protein</fullName>
    </submittedName>
</protein>
<feature type="region of interest" description="Disordered" evidence="1">
    <location>
        <begin position="41"/>
        <end position="69"/>
    </location>
</feature>
<dbReference type="EMBL" id="UOGA01000097">
    <property type="protein sequence ID" value="VAX17508.1"/>
    <property type="molecule type" value="Genomic_DNA"/>
</dbReference>
<name>A0A3B1C158_9ZZZZ</name>
<organism evidence="2">
    <name type="scientific">hydrothermal vent metagenome</name>
    <dbReference type="NCBI Taxonomy" id="652676"/>
    <lineage>
        <taxon>unclassified sequences</taxon>
        <taxon>metagenomes</taxon>
        <taxon>ecological metagenomes</taxon>
    </lineage>
</organism>
<accession>A0A3B1C158</accession>
<evidence type="ECO:0000313" key="2">
    <source>
        <dbReference type="EMBL" id="VAX17508.1"/>
    </source>
</evidence>
<gene>
    <name evidence="2" type="ORF">MNBD_NITROSPINAE04-963</name>
</gene>